<dbReference type="OrthoDB" id="2687876at2759"/>
<organism evidence="1 2">
    <name type="scientific">Epichloe festucae (strain Fl1)</name>
    <dbReference type="NCBI Taxonomy" id="877507"/>
    <lineage>
        <taxon>Eukaryota</taxon>
        <taxon>Fungi</taxon>
        <taxon>Dikarya</taxon>
        <taxon>Ascomycota</taxon>
        <taxon>Pezizomycotina</taxon>
        <taxon>Sordariomycetes</taxon>
        <taxon>Hypocreomycetidae</taxon>
        <taxon>Hypocreales</taxon>
        <taxon>Clavicipitaceae</taxon>
        <taxon>Epichloe</taxon>
    </lineage>
</organism>
<keyword evidence="2" id="KW-1185">Reference proteome</keyword>
<accession>A0A7S9PVS1</accession>
<reference evidence="1 2" key="1">
    <citation type="journal article" date="2018" name="PLoS Genet.">
        <title>Repeat elements organise 3D genome structure and mediate transcription in the filamentous fungus Epichloe festucae.</title>
        <authorList>
            <person name="Winter D.J."/>
            <person name="Ganley A.R.D."/>
            <person name="Young C.A."/>
            <person name="Liachko I."/>
            <person name="Schardl C.L."/>
            <person name="Dupont P.Y."/>
            <person name="Berry D."/>
            <person name="Ram A."/>
            <person name="Scott B."/>
            <person name="Cox M.P."/>
        </authorList>
    </citation>
    <scope>NUCLEOTIDE SEQUENCE [LARGE SCALE GENOMIC DNA]</scope>
    <source>
        <strain evidence="1 2">Fl1</strain>
    </source>
</reference>
<evidence type="ECO:0000313" key="2">
    <source>
        <dbReference type="Proteomes" id="UP000594364"/>
    </source>
</evidence>
<proteinExistence type="predicted"/>
<sequence>MDPTLLTPNQLQEYSYHPFDHQMRNVRPRKFDDSIWQLDLTTREPRRYMSIISAPYFTSSGRSADWGFYCIKCIESKETAMHFRNKYTEDGFADHMVRYGVNHGGKQ</sequence>
<evidence type="ECO:0000313" key="1">
    <source>
        <dbReference type="EMBL" id="QPH00841.1"/>
    </source>
</evidence>
<dbReference type="AlphaFoldDB" id="A0A7S9PVS1"/>
<name>A0A7S9PVS1_EPIFF</name>
<gene>
    <name evidence="1" type="ORF">C2857_004882</name>
</gene>
<protein>
    <submittedName>
        <fullName evidence="1">Uncharacterized protein</fullName>
    </submittedName>
</protein>
<dbReference type="EMBL" id="CP031387">
    <property type="protein sequence ID" value="QPH00841.1"/>
    <property type="molecule type" value="Genomic_DNA"/>
</dbReference>
<dbReference type="Proteomes" id="UP000594364">
    <property type="component" value="Chromosome 3"/>
</dbReference>